<feature type="region of interest" description="Disordered" evidence="1">
    <location>
        <begin position="1"/>
        <end position="102"/>
    </location>
</feature>
<sequence length="575" mass="66138">MASKWFKPDPPGTSKPTIRPLNDTLAVTQLPDPAPKPVYVPYIPQQAKNSSSKKTPKFKTSDKNPTNSVGPSVPYMYDLPKIPGNATKTREGYTPKVISDKYPDPLAAYLPPRKPTVYTPPNPFLQLNRFSKKPATATTTAPKPKKLSPVRPSTSHVRDLSEDEQDEILFDTRPSFPVGPPPPVNPVKPRSTFVAPSEFFLGYDRKLVINRRKMELYYNFMHSNLYISKIIHNQSMITKCPANSMRNYPQFPPKTTFKTTQTPSYPTFPDVPDKPVYAIMAKIRDRNLKFEPSNDNHPKTALKRPHQQWEPRWDPPPPRDSRPNYSFPSTSNPEKPSKRKGRSPKKPPRRSRREQGERTQFVPYEPIDADFDTDFHNYMLRQPKYYESDNFNFDFTRRPMPDNWKPDLTVFDCVAAEMERDLEARISGKTRKTTGKKMEFDDLDSYDAHNMFDFSKFSGPADDFEYEPPSRPPQDDEDYCPSPKKKAKKSMKTVEEDEMIVEETEKLPVGLEVPKKRSKMDTTGMKFRSPPPLQPEHRGAAYVKARKIEIPKEEPKMKATIELPKNCKVGFYAPL</sequence>
<accession>G0PEX5</accession>
<name>G0PEX5_CAEBE</name>
<protein>
    <submittedName>
        <fullName evidence="2">Uncharacterized protein</fullName>
    </submittedName>
</protein>
<dbReference type="AlphaFoldDB" id="G0PEX5"/>
<dbReference type="Proteomes" id="UP000008068">
    <property type="component" value="Unassembled WGS sequence"/>
</dbReference>
<dbReference type="EMBL" id="GL380334">
    <property type="protein sequence ID" value="EGT53387.1"/>
    <property type="molecule type" value="Genomic_DNA"/>
</dbReference>
<dbReference type="InParanoid" id="G0PEX5"/>
<feature type="compositionally biased region" description="Basic and acidic residues" evidence="1">
    <location>
        <begin position="288"/>
        <end position="298"/>
    </location>
</feature>
<gene>
    <name evidence="2" type="ORF">CAEBREN_32437</name>
</gene>
<keyword evidence="3" id="KW-1185">Reference proteome</keyword>
<reference evidence="3" key="1">
    <citation type="submission" date="2011-07" db="EMBL/GenBank/DDBJ databases">
        <authorList>
            <consortium name="Caenorhabditis brenneri Sequencing and Analysis Consortium"/>
            <person name="Wilson R.K."/>
        </authorList>
    </citation>
    <scope>NUCLEOTIDE SEQUENCE [LARGE SCALE GENOMIC DNA]</scope>
    <source>
        <strain evidence="3">PB2801</strain>
    </source>
</reference>
<evidence type="ECO:0000313" key="2">
    <source>
        <dbReference type="EMBL" id="EGT53387.1"/>
    </source>
</evidence>
<feature type="compositionally biased region" description="Basic and acidic residues" evidence="1">
    <location>
        <begin position="88"/>
        <end position="102"/>
    </location>
</feature>
<evidence type="ECO:0000256" key="1">
    <source>
        <dbReference type="SAM" id="MobiDB-lite"/>
    </source>
</evidence>
<feature type="compositionally biased region" description="Basic and acidic residues" evidence="1">
    <location>
        <begin position="307"/>
        <end position="322"/>
    </location>
</feature>
<feature type="region of interest" description="Disordered" evidence="1">
    <location>
        <begin position="288"/>
        <end position="366"/>
    </location>
</feature>
<organism evidence="3">
    <name type="scientific">Caenorhabditis brenneri</name>
    <name type="common">Nematode worm</name>
    <dbReference type="NCBI Taxonomy" id="135651"/>
    <lineage>
        <taxon>Eukaryota</taxon>
        <taxon>Metazoa</taxon>
        <taxon>Ecdysozoa</taxon>
        <taxon>Nematoda</taxon>
        <taxon>Chromadorea</taxon>
        <taxon>Rhabditida</taxon>
        <taxon>Rhabditina</taxon>
        <taxon>Rhabditomorpha</taxon>
        <taxon>Rhabditoidea</taxon>
        <taxon>Rhabditidae</taxon>
        <taxon>Peloderinae</taxon>
        <taxon>Caenorhabditis</taxon>
    </lineage>
</organism>
<feature type="compositionally biased region" description="Basic residues" evidence="1">
    <location>
        <begin position="337"/>
        <end position="352"/>
    </location>
</feature>
<evidence type="ECO:0000313" key="3">
    <source>
        <dbReference type="Proteomes" id="UP000008068"/>
    </source>
</evidence>
<feature type="region of interest" description="Disordered" evidence="1">
    <location>
        <begin position="459"/>
        <end position="539"/>
    </location>
</feature>
<feature type="region of interest" description="Disordered" evidence="1">
    <location>
        <begin position="134"/>
        <end position="162"/>
    </location>
</feature>
<proteinExistence type="predicted"/>
<dbReference type="HOGENOM" id="CLU_474285_0_0_1"/>